<dbReference type="EMBL" id="CP133548">
    <property type="protein sequence ID" value="WMS87892.1"/>
    <property type="molecule type" value="Genomic_DNA"/>
</dbReference>
<sequence>MYSIKRFKFRNNDACLLFDDINPVMYALLYFSDRLTSKAPSTQYASFQAIKLFYQYWYAKFGVSFCNSFYQADHNPELAVIEFTDFYNGLCSRNPSHLNENTQMSPQTADIRAKAVIQFLEYLVDRYISGYYLDEPAQSINERRNCLVRKLKSHRESIKTGNHSVFGRPSQYMFKSLSREMVAEIYRIIQPDNLKKKNNLNPFKRKDIQLRNFLIIRLLLNYGLRVGELLLLEKQSIKTNITNSSYNLIISNLSDVSEDPRRIRPRIKSSYSVRVIELEKSDYEFLMIYMHEIRSQQCKHQILFSSQNTPFSPLTYESIRAVFKGIDRVFSVESPEFKDSNYVDSIESFTPHVARHTWATMTLSYLYKRIESERVFKQRTIHSNQSSVRIMDEAKEQLRTMGGWSLKSAMPDRYAKRFLSEQANKSNIQRIQADLSFGLALEKQEQ</sequence>
<dbReference type="Gene3D" id="1.10.443.10">
    <property type="entry name" value="Intergrase catalytic core"/>
    <property type="match status" value="1"/>
</dbReference>
<dbReference type="AlphaFoldDB" id="A0AA51X726"/>
<dbReference type="InterPro" id="IPR011010">
    <property type="entry name" value="DNA_brk_join_enz"/>
</dbReference>
<dbReference type="Proteomes" id="UP001239782">
    <property type="component" value="Chromosome"/>
</dbReference>
<reference evidence="3 4" key="1">
    <citation type="submission" date="2023-08" db="EMBL/GenBank/DDBJ databases">
        <title>Pleionea litopenaei sp. nov., isolated from stomach of juvenile Litopenaeus vannamei.</title>
        <authorList>
            <person name="Rho A.M."/>
            <person name="Hwang C.Y."/>
        </authorList>
    </citation>
    <scope>NUCLEOTIDE SEQUENCE [LARGE SCALE GENOMIC DNA]</scope>
    <source>
        <strain evidence="3 4">HL-JVS1</strain>
    </source>
</reference>
<evidence type="ECO:0000313" key="4">
    <source>
        <dbReference type="Proteomes" id="UP001239782"/>
    </source>
</evidence>
<dbReference type="SUPFAM" id="SSF56349">
    <property type="entry name" value="DNA breaking-rejoining enzymes"/>
    <property type="match status" value="1"/>
</dbReference>
<keyword evidence="1" id="KW-0233">DNA recombination</keyword>
<dbReference type="CDD" id="cd00397">
    <property type="entry name" value="DNA_BRE_C"/>
    <property type="match status" value="1"/>
</dbReference>
<name>A0AA51X726_9GAMM</name>
<dbReference type="KEGG" id="plei:Q9312_02970"/>
<dbReference type="InterPro" id="IPR002104">
    <property type="entry name" value="Integrase_catalytic"/>
</dbReference>
<accession>A0AA51X726</accession>
<dbReference type="GO" id="GO:0015074">
    <property type="term" value="P:DNA integration"/>
    <property type="evidence" value="ECO:0007669"/>
    <property type="project" value="InterPro"/>
</dbReference>
<dbReference type="Pfam" id="PF00589">
    <property type="entry name" value="Phage_integrase"/>
    <property type="match status" value="1"/>
</dbReference>
<feature type="domain" description="Tyr recombinase" evidence="2">
    <location>
        <begin position="206"/>
        <end position="361"/>
    </location>
</feature>
<organism evidence="3 4">
    <name type="scientific">Pleionea litopenaei</name>
    <dbReference type="NCBI Taxonomy" id="3070815"/>
    <lineage>
        <taxon>Bacteria</taxon>
        <taxon>Pseudomonadati</taxon>
        <taxon>Pseudomonadota</taxon>
        <taxon>Gammaproteobacteria</taxon>
        <taxon>Oceanospirillales</taxon>
        <taxon>Pleioneaceae</taxon>
        <taxon>Pleionea</taxon>
    </lineage>
</organism>
<gene>
    <name evidence="3" type="ORF">Q9312_02970</name>
</gene>
<proteinExistence type="predicted"/>
<keyword evidence="4" id="KW-1185">Reference proteome</keyword>
<dbReference type="GO" id="GO:0003677">
    <property type="term" value="F:DNA binding"/>
    <property type="evidence" value="ECO:0007669"/>
    <property type="project" value="InterPro"/>
</dbReference>
<evidence type="ECO:0000259" key="2">
    <source>
        <dbReference type="Pfam" id="PF00589"/>
    </source>
</evidence>
<evidence type="ECO:0000313" key="3">
    <source>
        <dbReference type="EMBL" id="WMS87892.1"/>
    </source>
</evidence>
<dbReference type="InterPro" id="IPR013762">
    <property type="entry name" value="Integrase-like_cat_sf"/>
</dbReference>
<dbReference type="GO" id="GO:0006310">
    <property type="term" value="P:DNA recombination"/>
    <property type="evidence" value="ECO:0007669"/>
    <property type="project" value="UniProtKB-KW"/>
</dbReference>
<evidence type="ECO:0000256" key="1">
    <source>
        <dbReference type="ARBA" id="ARBA00023172"/>
    </source>
</evidence>
<dbReference type="RefSeq" id="WP_309203052.1">
    <property type="nucleotide sequence ID" value="NZ_CP133548.1"/>
</dbReference>
<protein>
    <submittedName>
        <fullName evidence="3">Site-specific integrase</fullName>
    </submittedName>
</protein>